<dbReference type="EMBL" id="JBJKFK010001621">
    <property type="protein sequence ID" value="KAL3312632.1"/>
    <property type="molecule type" value="Genomic_DNA"/>
</dbReference>
<gene>
    <name evidence="2" type="primary">ODF3_2</name>
    <name evidence="2" type="ORF">Ciccas_008776</name>
</gene>
<keyword evidence="3" id="KW-1185">Reference proteome</keyword>
<evidence type="ECO:0000313" key="3">
    <source>
        <dbReference type="Proteomes" id="UP001626550"/>
    </source>
</evidence>
<proteinExistence type="predicted"/>
<dbReference type="InterPro" id="IPR010736">
    <property type="entry name" value="SHIPPO-rpt"/>
</dbReference>
<evidence type="ECO:0000256" key="1">
    <source>
        <dbReference type="SAM" id="MobiDB-lite"/>
    </source>
</evidence>
<dbReference type="PANTHER" id="PTHR21580:SF28">
    <property type="entry name" value="BOREALIN N-TERMINAL DOMAIN-CONTAINING PROTEIN-RELATED"/>
    <property type="match status" value="1"/>
</dbReference>
<protein>
    <submittedName>
        <fullName evidence="2">Outer dense fiber protein 3</fullName>
    </submittedName>
</protein>
<reference evidence="2 3" key="1">
    <citation type="submission" date="2024-11" db="EMBL/GenBank/DDBJ databases">
        <title>Adaptive evolution of stress response genes in parasites aligns with host niche diversity.</title>
        <authorList>
            <person name="Hahn C."/>
            <person name="Resl P."/>
        </authorList>
    </citation>
    <scope>NUCLEOTIDE SEQUENCE [LARGE SCALE GENOMIC DNA]</scope>
    <source>
        <strain evidence="2">EGGRZ-B1_66</strain>
        <tissue evidence="2">Body</tissue>
    </source>
</reference>
<name>A0ABD2PYZ4_9PLAT</name>
<dbReference type="Proteomes" id="UP001626550">
    <property type="component" value="Unassembled WGS sequence"/>
</dbReference>
<organism evidence="2 3">
    <name type="scientific">Cichlidogyrus casuarinus</name>
    <dbReference type="NCBI Taxonomy" id="1844966"/>
    <lineage>
        <taxon>Eukaryota</taxon>
        <taxon>Metazoa</taxon>
        <taxon>Spiralia</taxon>
        <taxon>Lophotrochozoa</taxon>
        <taxon>Platyhelminthes</taxon>
        <taxon>Monogenea</taxon>
        <taxon>Monopisthocotylea</taxon>
        <taxon>Dactylogyridea</taxon>
        <taxon>Ancyrocephalidae</taxon>
        <taxon>Cichlidogyrus</taxon>
    </lineage>
</organism>
<accession>A0ABD2PYZ4</accession>
<dbReference type="AlphaFoldDB" id="A0ABD2PYZ4"/>
<sequence length="253" mass="27858">MVYNYTKPRGPIAAMYSSPGPCYNLPGLVGYGTHDPRSVHGRNPQWSFGVRHGQMGNDCSPGPCYLPDSKIYRNGKDGTPHYSLYSRTTDGKLFGVPGPGAYKPETTIPYVFDKAPQYSFGLRHRNRKSDDVPGPNHYKLDPMIGRTYRSEKVSAASYSLTGRSKIGSFHEDLRKTPGPGTYSVTDPNIFKDRLPLYSMTSRHPPPGDTTTKPGPGAHKPEGVCINKRAAPQFSFGIRHSQYKGEMITDADAA</sequence>
<dbReference type="Pfam" id="PF07004">
    <property type="entry name" value="SHIPPO-rpt"/>
    <property type="match status" value="5"/>
</dbReference>
<feature type="region of interest" description="Disordered" evidence="1">
    <location>
        <begin position="200"/>
        <end position="219"/>
    </location>
</feature>
<evidence type="ECO:0000313" key="2">
    <source>
        <dbReference type="EMBL" id="KAL3312632.1"/>
    </source>
</evidence>
<comment type="caution">
    <text evidence="2">The sequence shown here is derived from an EMBL/GenBank/DDBJ whole genome shotgun (WGS) entry which is preliminary data.</text>
</comment>
<dbReference type="InterPro" id="IPR051291">
    <property type="entry name" value="CIMAP"/>
</dbReference>
<dbReference type="PANTHER" id="PTHR21580">
    <property type="entry name" value="SHIPPO-1-RELATED"/>
    <property type="match status" value="1"/>
</dbReference>